<comment type="caution">
    <text evidence="6">The sequence shown here is derived from an EMBL/GenBank/DDBJ whole genome shotgun (WGS) entry which is preliminary data.</text>
</comment>
<dbReference type="InterPro" id="IPR038676">
    <property type="entry name" value="Psb28_c1_sf"/>
</dbReference>
<reference evidence="7" key="1">
    <citation type="journal article" date="2015" name="Genome">
        <title>Whole Genome Sequence of the Non-Microcystin-Producing Microcystis aeruginosa Strain NIES-44.</title>
        <authorList>
            <person name="Okano K."/>
            <person name="Miyata N."/>
            <person name="Ozaki Y."/>
        </authorList>
    </citation>
    <scope>NUCLEOTIDE SEQUENCE [LARGE SCALE GENOMIC DNA]</scope>
    <source>
        <strain evidence="7">NIES-44</strain>
    </source>
</reference>
<comment type="subcellular location">
    <subcellularLocation>
        <location evidence="1">Membrane</location>
        <topology evidence="1">Peripheral membrane protein</topology>
    </subcellularLocation>
</comment>
<protein>
    <recommendedName>
        <fullName evidence="5">Photosystem II reaction center Psb28 protein</fullName>
    </recommendedName>
</protein>
<proteinExistence type="inferred from homology"/>
<dbReference type="PANTHER" id="PTHR34963:SF2">
    <property type="entry name" value="PHOTOSYSTEM II REACTION CENTER PSB28 PROTEIN, CHLOROPLASTIC"/>
    <property type="match status" value="1"/>
</dbReference>
<evidence type="ECO:0000256" key="1">
    <source>
        <dbReference type="ARBA" id="ARBA00004170"/>
    </source>
</evidence>
<comment type="similarity">
    <text evidence="5">Belongs to the Psb28 family.</text>
</comment>
<dbReference type="InterPro" id="IPR005610">
    <property type="entry name" value="PSII_Psb28_class-1"/>
</dbReference>
<keyword evidence="3" id="KW-0472">Membrane</keyword>
<evidence type="ECO:0000256" key="2">
    <source>
        <dbReference type="ARBA" id="ARBA00022531"/>
    </source>
</evidence>
<gene>
    <name evidence="6" type="ORF">N44_01897</name>
</gene>
<evidence type="ECO:0000256" key="5">
    <source>
        <dbReference type="RuleBase" id="RU003509"/>
    </source>
</evidence>
<dbReference type="EMBL" id="BBPA01000035">
    <property type="protein sequence ID" value="GAL93210.1"/>
    <property type="molecule type" value="Genomic_DNA"/>
</dbReference>
<evidence type="ECO:0000256" key="4">
    <source>
        <dbReference type="ARBA" id="ARBA00023276"/>
    </source>
</evidence>
<dbReference type="AlphaFoldDB" id="A0A0A1VTZ8"/>
<dbReference type="PANTHER" id="PTHR34963">
    <property type="match status" value="1"/>
</dbReference>
<evidence type="ECO:0000313" key="7">
    <source>
        <dbReference type="Proteomes" id="UP000030321"/>
    </source>
</evidence>
<name>A0A0A1VTZ8_MICAE</name>
<dbReference type="Proteomes" id="UP000030321">
    <property type="component" value="Unassembled WGS sequence"/>
</dbReference>
<dbReference type="GO" id="GO:0015979">
    <property type="term" value="P:photosynthesis"/>
    <property type="evidence" value="ECO:0007669"/>
    <property type="project" value="UniProtKB-KW"/>
</dbReference>
<dbReference type="RefSeq" id="WP_045358890.1">
    <property type="nucleotide sequence ID" value="NZ_BBPA01000035.1"/>
</dbReference>
<dbReference type="GO" id="GO:0009654">
    <property type="term" value="C:photosystem II oxygen evolving complex"/>
    <property type="evidence" value="ECO:0007669"/>
    <property type="project" value="InterPro"/>
</dbReference>
<organism evidence="6 7">
    <name type="scientific">Microcystis aeruginosa NIES-44</name>
    <dbReference type="NCBI Taxonomy" id="449439"/>
    <lineage>
        <taxon>Bacteria</taxon>
        <taxon>Bacillati</taxon>
        <taxon>Cyanobacteriota</taxon>
        <taxon>Cyanophyceae</taxon>
        <taxon>Oscillatoriophycideae</taxon>
        <taxon>Chroococcales</taxon>
        <taxon>Microcystaceae</taxon>
        <taxon>Microcystis</taxon>
    </lineage>
</organism>
<accession>A0A0A1VTZ8</accession>
<keyword evidence="4 5" id="KW-0604">Photosystem II</keyword>
<sequence length="119" mass="13706">MTNPTIEFFVGLSEELSGVSLRQNKNTGIRNVLMTFKTLKAIERFQSFTTRTYGDLRLTDEEGVITVIPNSTKFIFGGDEGDEIQRVECGFEITDEHWERFMRFMNRYAAANGMGYQDK</sequence>
<keyword evidence="2 5" id="KW-0602">Photosynthesis</keyword>
<evidence type="ECO:0000256" key="3">
    <source>
        <dbReference type="ARBA" id="ARBA00023136"/>
    </source>
</evidence>
<dbReference type="Gene3D" id="2.40.30.220">
    <property type="entry name" value="Photosystem II Psb28"/>
    <property type="match status" value="1"/>
</dbReference>
<dbReference type="NCBIfam" id="TIGR03047">
    <property type="entry name" value="PS_II_psb28"/>
    <property type="match status" value="1"/>
</dbReference>
<evidence type="ECO:0000313" key="6">
    <source>
        <dbReference type="EMBL" id="GAL93210.1"/>
    </source>
</evidence>
<dbReference type="Pfam" id="PF03912">
    <property type="entry name" value="Psb28"/>
    <property type="match status" value="1"/>
</dbReference>